<dbReference type="Proteomes" id="UP000790709">
    <property type="component" value="Unassembled WGS sequence"/>
</dbReference>
<dbReference type="EMBL" id="MU266638">
    <property type="protein sequence ID" value="KAH7919691.1"/>
    <property type="molecule type" value="Genomic_DNA"/>
</dbReference>
<keyword evidence="2" id="KW-1185">Reference proteome</keyword>
<sequence length="216" mass="23436">MSTQRCLDSHTPRPCKLAATVPSLHTPALMFTSLLMVLGVVLYQAARRLGGAEGIGARMENDGWAAGASRRRVNRRQVLPTNPRPSRHSIPPALTSTILFPRAHSLARWSRYSAGTRRLECWAGRRWRCVGKRAGSASGDKGGRAARHGSQPHPDVAPPLVQNTSTQTLGNLRTDGQSKAERRMDVYKRGEYGGPVLYITKPPPKPTAAAAPKGMS</sequence>
<comment type="caution">
    <text evidence="1">The sequence shown here is derived from an EMBL/GenBank/DDBJ whole genome shotgun (WGS) entry which is preliminary data.</text>
</comment>
<organism evidence="1 2">
    <name type="scientific">Leucogyrophana mollusca</name>
    <dbReference type="NCBI Taxonomy" id="85980"/>
    <lineage>
        <taxon>Eukaryota</taxon>
        <taxon>Fungi</taxon>
        <taxon>Dikarya</taxon>
        <taxon>Basidiomycota</taxon>
        <taxon>Agaricomycotina</taxon>
        <taxon>Agaricomycetes</taxon>
        <taxon>Agaricomycetidae</taxon>
        <taxon>Boletales</taxon>
        <taxon>Boletales incertae sedis</taxon>
        <taxon>Leucogyrophana</taxon>
    </lineage>
</organism>
<evidence type="ECO:0000313" key="1">
    <source>
        <dbReference type="EMBL" id="KAH7919691.1"/>
    </source>
</evidence>
<accession>A0ACB8B1Y8</accession>
<evidence type="ECO:0000313" key="2">
    <source>
        <dbReference type="Proteomes" id="UP000790709"/>
    </source>
</evidence>
<gene>
    <name evidence="1" type="ORF">BV22DRAFT_848351</name>
</gene>
<proteinExistence type="predicted"/>
<protein>
    <submittedName>
        <fullName evidence="1">Uncharacterized protein</fullName>
    </submittedName>
</protein>
<name>A0ACB8B1Y8_9AGAM</name>
<reference evidence="1" key="1">
    <citation type="journal article" date="2021" name="New Phytol.">
        <title>Evolutionary innovations through gain and loss of genes in the ectomycorrhizal Boletales.</title>
        <authorList>
            <person name="Wu G."/>
            <person name="Miyauchi S."/>
            <person name="Morin E."/>
            <person name="Kuo A."/>
            <person name="Drula E."/>
            <person name="Varga T."/>
            <person name="Kohler A."/>
            <person name="Feng B."/>
            <person name="Cao Y."/>
            <person name="Lipzen A."/>
            <person name="Daum C."/>
            <person name="Hundley H."/>
            <person name="Pangilinan J."/>
            <person name="Johnson J."/>
            <person name="Barry K."/>
            <person name="LaButti K."/>
            <person name="Ng V."/>
            <person name="Ahrendt S."/>
            <person name="Min B."/>
            <person name="Choi I.G."/>
            <person name="Park H."/>
            <person name="Plett J.M."/>
            <person name="Magnuson J."/>
            <person name="Spatafora J.W."/>
            <person name="Nagy L.G."/>
            <person name="Henrissat B."/>
            <person name="Grigoriev I.V."/>
            <person name="Yang Z.L."/>
            <person name="Xu J."/>
            <person name="Martin F.M."/>
        </authorList>
    </citation>
    <scope>NUCLEOTIDE SEQUENCE</scope>
    <source>
        <strain evidence="1">KUC20120723A-06</strain>
    </source>
</reference>